<dbReference type="SMR" id="Q54TS0"/>
<dbReference type="HOGENOM" id="CLU_2532196_0_0_1"/>
<evidence type="ECO:0000313" key="1">
    <source>
        <dbReference type="EMBL" id="EAL66558.1"/>
    </source>
</evidence>
<proteinExistence type="predicted"/>
<protein>
    <submittedName>
        <fullName evidence="1">Uncharacterized protein</fullName>
    </submittedName>
</protein>
<dbReference type="RefSeq" id="XP_640521.1">
    <property type="nucleotide sequence ID" value="XM_635429.1"/>
</dbReference>
<comment type="caution">
    <text evidence="1">The sequence shown here is derived from an EMBL/GenBank/DDBJ whole genome shotgun (WGS) entry which is preliminary data.</text>
</comment>
<dbReference type="PaxDb" id="44689-DDB0204547"/>
<dbReference type="VEuPathDB" id="AmoebaDB:DDB_G0281593"/>
<dbReference type="GeneID" id="8623131"/>
<dbReference type="EMBL" id="AAFI02000042">
    <property type="protein sequence ID" value="EAL66558.1"/>
    <property type="molecule type" value="Genomic_DNA"/>
</dbReference>
<sequence length="84" mass="9736">MCKGAGHSIHVEDPERFNKLSMEFIDSANHYKSDTIDSKEKNQFFVTKFLQYNANHIIPSSGNPFPLKNSRLFSFLPKIINYLK</sequence>
<dbReference type="AlphaFoldDB" id="Q54TS0"/>
<name>Q54TS0_DICDI</name>
<accession>Q54TS0</accession>
<dbReference type="Proteomes" id="UP000002195">
    <property type="component" value="Unassembled WGS sequence"/>
</dbReference>
<gene>
    <name evidence="1" type="ORF">DDB_G0281593</name>
</gene>
<keyword evidence="2" id="KW-1185">Reference proteome</keyword>
<organism evidence="1 2">
    <name type="scientific">Dictyostelium discoideum</name>
    <name type="common">Social amoeba</name>
    <dbReference type="NCBI Taxonomy" id="44689"/>
    <lineage>
        <taxon>Eukaryota</taxon>
        <taxon>Amoebozoa</taxon>
        <taxon>Evosea</taxon>
        <taxon>Eumycetozoa</taxon>
        <taxon>Dictyostelia</taxon>
        <taxon>Dictyosteliales</taxon>
        <taxon>Dictyosteliaceae</taxon>
        <taxon>Dictyostelium</taxon>
    </lineage>
</organism>
<dbReference type="KEGG" id="ddi:DDB_G0281593"/>
<reference evidence="1 2" key="1">
    <citation type="journal article" date="2005" name="Nature">
        <title>The genome of the social amoeba Dictyostelium discoideum.</title>
        <authorList>
            <consortium name="The Dictyostelium discoideum Sequencing Consortium"/>
            <person name="Eichinger L."/>
            <person name="Pachebat J.A."/>
            <person name="Glockner G."/>
            <person name="Rajandream M.A."/>
            <person name="Sucgang R."/>
            <person name="Berriman M."/>
            <person name="Song J."/>
            <person name="Olsen R."/>
            <person name="Szafranski K."/>
            <person name="Xu Q."/>
            <person name="Tunggal B."/>
            <person name="Kummerfeld S."/>
            <person name="Madera M."/>
            <person name="Konfortov B.A."/>
            <person name="Rivero F."/>
            <person name="Bankier A.T."/>
            <person name="Lehmann R."/>
            <person name="Hamlin N."/>
            <person name="Davies R."/>
            <person name="Gaudet P."/>
            <person name="Fey P."/>
            <person name="Pilcher K."/>
            <person name="Chen G."/>
            <person name="Saunders D."/>
            <person name="Sodergren E."/>
            <person name="Davis P."/>
            <person name="Kerhornou A."/>
            <person name="Nie X."/>
            <person name="Hall N."/>
            <person name="Anjard C."/>
            <person name="Hemphill L."/>
            <person name="Bason N."/>
            <person name="Farbrother P."/>
            <person name="Desany B."/>
            <person name="Just E."/>
            <person name="Morio T."/>
            <person name="Rost R."/>
            <person name="Churcher C."/>
            <person name="Cooper J."/>
            <person name="Haydock S."/>
            <person name="van Driessche N."/>
            <person name="Cronin A."/>
            <person name="Goodhead I."/>
            <person name="Muzny D."/>
            <person name="Mourier T."/>
            <person name="Pain A."/>
            <person name="Lu M."/>
            <person name="Harper D."/>
            <person name="Lindsay R."/>
            <person name="Hauser H."/>
            <person name="James K."/>
            <person name="Quiles M."/>
            <person name="Madan Babu M."/>
            <person name="Saito T."/>
            <person name="Buchrieser C."/>
            <person name="Wardroper A."/>
            <person name="Felder M."/>
            <person name="Thangavelu M."/>
            <person name="Johnson D."/>
            <person name="Knights A."/>
            <person name="Loulseged H."/>
            <person name="Mungall K."/>
            <person name="Oliver K."/>
            <person name="Price C."/>
            <person name="Quail M.A."/>
            <person name="Urushihara H."/>
            <person name="Hernandez J."/>
            <person name="Rabbinowitsch E."/>
            <person name="Steffen D."/>
            <person name="Sanders M."/>
            <person name="Ma J."/>
            <person name="Kohara Y."/>
            <person name="Sharp S."/>
            <person name="Simmonds M."/>
            <person name="Spiegler S."/>
            <person name="Tivey A."/>
            <person name="Sugano S."/>
            <person name="White B."/>
            <person name="Walker D."/>
            <person name="Woodward J."/>
            <person name="Winckler T."/>
            <person name="Tanaka Y."/>
            <person name="Shaulsky G."/>
            <person name="Schleicher M."/>
            <person name="Weinstock G."/>
            <person name="Rosenthal A."/>
            <person name="Cox E.C."/>
            <person name="Chisholm R.L."/>
            <person name="Gibbs R."/>
            <person name="Loomis W.F."/>
            <person name="Platzer M."/>
            <person name="Kay R.R."/>
            <person name="Williams J."/>
            <person name="Dear P.H."/>
            <person name="Noegel A.A."/>
            <person name="Barrell B."/>
            <person name="Kuspa A."/>
        </authorList>
    </citation>
    <scope>NUCLEOTIDE SEQUENCE [LARGE SCALE GENOMIC DNA]</scope>
    <source>
        <strain evidence="1 2">AX4</strain>
    </source>
</reference>
<dbReference type="InParanoid" id="Q54TS0"/>
<evidence type="ECO:0000313" key="2">
    <source>
        <dbReference type="Proteomes" id="UP000002195"/>
    </source>
</evidence>